<reference evidence="2 3" key="1">
    <citation type="submission" date="2017-12" db="EMBL/GenBank/DDBJ databases">
        <title>Hemimetabolous genomes reveal molecular basis of termite eusociality.</title>
        <authorList>
            <person name="Harrison M.C."/>
            <person name="Jongepier E."/>
            <person name="Robertson H.M."/>
            <person name="Arning N."/>
            <person name="Bitard-Feildel T."/>
            <person name="Chao H."/>
            <person name="Childers C.P."/>
            <person name="Dinh H."/>
            <person name="Doddapaneni H."/>
            <person name="Dugan S."/>
            <person name="Gowin J."/>
            <person name="Greiner C."/>
            <person name="Han Y."/>
            <person name="Hu H."/>
            <person name="Hughes D.S.T."/>
            <person name="Huylmans A.-K."/>
            <person name="Kemena C."/>
            <person name="Kremer L.P.M."/>
            <person name="Lee S.L."/>
            <person name="Lopez-Ezquerra A."/>
            <person name="Mallet L."/>
            <person name="Monroy-Kuhn J.M."/>
            <person name="Moser A."/>
            <person name="Murali S.C."/>
            <person name="Muzny D.M."/>
            <person name="Otani S."/>
            <person name="Piulachs M.-D."/>
            <person name="Poelchau M."/>
            <person name="Qu J."/>
            <person name="Schaub F."/>
            <person name="Wada-Katsumata A."/>
            <person name="Worley K.C."/>
            <person name="Xie Q."/>
            <person name="Ylla G."/>
            <person name="Poulsen M."/>
            <person name="Gibbs R.A."/>
            <person name="Schal C."/>
            <person name="Richards S."/>
            <person name="Belles X."/>
            <person name="Korb J."/>
            <person name="Bornberg-Bauer E."/>
        </authorList>
    </citation>
    <scope>NUCLEOTIDE SEQUENCE [LARGE SCALE GENOMIC DNA]</scope>
    <source>
        <tissue evidence="2">Whole body</tissue>
    </source>
</reference>
<evidence type="ECO:0000259" key="1">
    <source>
        <dbReference type="PROSITE" id="PS50878"/>
    </source>
</evidence>
<dbReference type="CDD" id="cd01650">
    <property type="entry name" value="RT_nLTR_like"/>
    <property type="match status" value="1"/>
</dbReference>
<dbReference type="InParanoid" id="A0A2J7QK28"/>
<organism evidence="2 3">
    <name type="scientific">Cryptotermes secundus</name>
    <dbReference type="NCBI Taxonomy" id="105785"/>
    <lineage>
        <taxon>Eukaryota</taxon>
        <taxon>Metazoa</taxon>
        <taxon>Ecdysozoa</taxon>
        <taxon>Arthropoda</taxon>
        <taxon>Hexapoda</taxon>
        <taxon>Insecta</taxon>
        <taxon>Pterygota</taxon>
        <taxon>Neoptera</taxon>
        <taxon>Polyneoptera</taxon>
        <taxon>Dictyoptera</taxon>
        <taxon>Blattodea</taxon>
        <taxon>Blattoidea</taxon>
        <taxon>Termitoidae</taxon>
        <taxon>Kalotermitidae</taxon>
        <taxon>Cryptotermitinae</taxon>
        <taxon>Cryptotermes</taxon>
    </lineage>
</organism>
<keyword evidence="3" id="KW-1185">Reference proteome</keyword>
<dbReference type="EMBL" id="NEVH01013547">
    <property type="protein sequence ID" value="PNF28919.1"/>
    <property type="molecule type" value="Genomic_DNA"/>
</dbReference>
<gene>
    <name evidence="2" type="ORF">B7P43_G01797</name>
</gene>
<dbReference type="AlphaFoldDB" id="A0A2J7QK28"/>
<dbReference type="InterPro" id="IPR000477">
    <property type="entry name" value="RT_dom"/>
</dbReference>
<dbReference type="InterPro" id="IPR043502">
    <property type="entry name" value="DNA/RNA_pol_sf"/>
</dbReference>
<dbReference type="GO" id="GO:0071897">
    <property type="term" value="P:DNA biosynthetic process"/>
    <property type="evidence" value="ECO:0007669"/>
    <property type="project" value="UniProtKB-ARBA"/>
</dbReference>
<dbReference type="Pfam" id="PF00078">
    <property type="entry name" value="RVT_1"/>
    <property type="match status" value="1"/>
</dbReference>
<feature type="domain" description="Reverse transcriptase" evidence="1">
    <location>
        <begin position="111"/>
        <end position="386"/>
    </location>
</feature>
<protein>
    <recommendedName>
        <fullName evidence="1">Reverse transcriptase domain-containing protein</fullName>
    </recommendedName>
</protein>
<comment type="caution">
    <text evidence="2">The sequence shown here is derived from an EMBL/GenBank/DDBJ whole genome shotgun (WGS) entry which is preliminary data.</text>
</comment>
<evidence type="ECO:0000313" key="3">
    <source>
        <dbReference type="Proteomes" id="UP000235965"/>
    </source>
</evidence>
<name>A0A2J7QK28_9NEOP</name>
<evidence type="ECO:0000313" key="2">
    <source>
        <dbReference type="EMBL" id="PNF28919.1"/>
    </source>
</evidence>
<dbReference type="PANTHER" id="PTHR19446">
    <property type="entry name" value="REVERSE TRANSCRIPTASES"/>
    <property type="match status" value="1"/>
</dbReference>
<dbReference type="Proteomes" id="UP000235965">
    <property type="component" value="Unassembled WGS sequence"/>
</dbReference>
<proteinExistence type="predicted"/>
<dbReference type="PROSITE" id="PS50878">
    <property type="entry name" value="RT_POL"/>
    <property type="match status" value="1"/>
</dbReference>
<dbReference type="SUPFAM" id="SSF56672">
    <property type="entry name" value="DNA/RNA polymerases"/>
    <property type="match status" value="1"/>
</dbReference>
<sequence>MDENNKELSSKINAEKFNEYFIKMAVNISEKIKNKNKLNTNNTNYSPYNLAQLYNLKYNNINLHNTSTSEILKIVKNLAWKNSQGFDEIPLKLLKISASFIASPLCFIINKSLSTGIFPDRMKYSIIVPLHKKCVINNVANFRPISLLPSFSKIFEKVIYKRLLMHFQANNILTNDQFGFRNKLSTTNAIFKLTNIILSTLNNKKKCGGIFFDLEKAFDCVDHTILLSKLKYYGIKGRMHLLLESYLTNRYQRVNLIIYSLNGEKLPKVFHRDRFWVHFCFWSIVMTYLPSFIKRFGPHNTSIILFADDTSVLTNDLNFMNLENKLSIALKLMNEWFHSNMLLLNPDKTCCVKFSAKQGYLDNLNITYVNNNLREQNDVKFLGLMLDNLDNVEKTH</sequence>
<accession>A0A2J7QK28</accession>